<gene>
    <name evidence="1" type="ORF">BQ8482_110911</name>
</gene>
<keyword evidence="1" id="KW-0503">Monooxygenase</keyword>
<dbReference type="SUPFAM" id="SSF54909">
    <property type="entry name" value="Dimeric alpha+beta barrel"/>
    <property type="match status" value="1"/>
</dbReference>
<dbReference type="RefSeq" id="WP_133254698.1">
    <property type="nucleotide sequence ID" value="NZ_FUIG01000013.1"/>
</dbReference>
<dbReference type="AlphaFoldDB" id="A0A2P9ACY4"/>
<organism evidence="1 2">
    <name type="scientific">Mesorhizobium delmotii</name>
    <dbReference type="NCBI Taxonomy" id="1631247"/>
    <lineage>
        <taxon>Bacteria</taxon>
        <taxon>Pseudomonadati</taxon>
        <taxon>Pseudomonadota</taxon>
        <taxon>Alphaproteobacteria</taxon>
        <taxon>Hyphomicrobiales</taxon>
        <taxon>Phyllobacteriaceae</taxon>
        <taxon>Mesorhizobium</taxon>
    </lineage>
</organism>
<accession>A0A2P9ACY4</accession>
<keyword evidence="1" id="KW-0560">Oxidoreductase</keyword>
<dbReference type="GO" id="GO:0004497">
    <property type="term" value="F:monooxygenase activity"/>
    <property type="evidence" value="ECO:0007669"/>
    <property type="project" value="UniProtKB-KW"/>
</dbReference>
<evidence type="ECO:0000313" key="1">
    <source>
        <dbReference type="EMBL" id="SJM28981.1"/>
    </source>
</evidence>
<reference evidence="2" key="1">
    <citation type="submission" date="2016-12" db="EMBL/GenBank/DDBJ databases">
        <authorList>
            <person name="Brunel B."/>
        </authorList>
    </citation>
    <scope>NUCLEOTIDE SEQUENCE [LARGE SCALE GENOMIC DNA]</scope>
</reference>
<name>A0A2P9ACY4_9HYPH</name>
<dbReference type="Proteomes" id="UP000245698">
    <property type="component" value="Unassembled WGS sequence"/>
</dbReference>
<keyword evidence="2" id="KW-1185">Reference proteome</keyword>
<proteinExistence type="predicted"/>
<dbReference type="InterPro" id="IPR011008">
    <property type="entry name" value="Dimeric_a/b-barrel"/>
</dbReference>
<dbReference type="EMBL" id="FUIG01000013">
    <property type="protein sequence ID" value="SJM28981.1"/>
    <property type="molecule type" value="Genomic_DNA"/>
</dbReference>
<evidence type="ECO:0000313" key="2">
    <source>
        <dbReference type="Proteomes" id="UP000245698"/>
    </source>
</evidence>
<sequence length="98" mass="11169">MIIRIYRGTVFAGKEHLWQDRVERLSIPWLKKQAGLVAFYPGKPMVESGSRTFCMCMVWESVEAIEAAVGPSWNQSIYMGDEKALIELSSLGHFEVYP</sequence>
<protein>
    <submittedName>
        <fullName evidence="1">Antibiotic biosynthesis monooxygenase domain protein</fullName>
    </submittedName>
</protein>